<sequence>MYKKTFVFTALIIFNTFLGAMDLNQTISIINEATKVTTPLQEQLEVILTEKSMPKTEEEIFENNLSTEPIITEILTVTEIVVDEREITDDNITIEPIIETIVTLSESNESILIPHNELQEENISSPSIEALPLLSNLEINQSKELNVSIKTNITHYEQKVDLNESTCENQSNVMNVNDANNSLNTKNTCADAEGSSIKGLLLFKTRIKPYCDISGEKFAKQYMQEDWDDIYHDKEFKMEVIKTCPNMKTRYKDIWTPHLYQFSLEYASDSDAIPEC</sequence>
<dbReference type="AlphaFoldDB" id="A0A6S6T0W9"/>
<protein>
    <submittedName>
        <fullName evidence="2">Uncharacterized protein</fullName>
    </submittedName>
</protein>
<feature type="chain" id="PRO_5028350874" evidence="1">
    <location>
        <begin position="21"/>
        <end position="276"/>
    </location>
</feature>
<organism evidence="2">
    <name type="scientific">uncultured Sulfurovum sp</name>
    <dbReference type="NCBI Taxonomy" id="269237"/>
    <lineage>
        <taxon>Bacteria</taxon>
        <taxon>Pseudomonadati</taxon>
        <taxon>Campylobacterota</taxon>
        <taxon>Epsilonproteobacteria</taxon>
        <taxon>Campylobacterales</taxon>
        <taxon>Sulfurovaceae</taxon>
        <taxon>Sulfurovum</taxon>
        <taxon>environmental samples</taxon>
    </lineage>
</organism>
<keyword evidence="1" id="KW-0732">Signal</keyword>
<evidence type="ECO:0000256" key="1">
    <source>
        <dbReference type="SAM" id="SignalP"/>
    </source>
</evidence>
<dbReference type="EMBL" id="CACVAU010000030">
    <property type="protein sequence ID" value="CAA6809089.1"/>
    <property type="molecule type" value="Genomic_DNA"/>
</dbReference>
<name>A0A6S6T0W9_9BACT</name>
<feature type="signal peptide" evidence="1">
    <location>
        <begin position="1"/>
        <end position="20"/>
    </location>
</feature>
<gene>
    <name evidence="2" type="ORF">HELGO_WM13758</name>
</gene>
<accession>A0A6S6T0W9</accession>
<proteinExistence type="predicted"/>
<evidence type="ECO:0000313" key="2">
    <source>
        <dbReference type="EMBL" id="CAA6809089.1"/>
    </source>
</evidence>
<reference evidence="2" key="1">
    <citation type="submission" date="2020-01" db="EMBL/GenBank/DDBJ databases">
        <authorList>
            <person name="Meier V. D."/>
            <person name="Meier V D."/>
        </authorList>
    </citation>
    <scope>NUCLEOTIDE SEQUENCE</scope>
    <source>
        <strain evidence="2">HLG_WM_MAG_05</strain>
    </source>
</reference>